<reference evidence="3" key="1">
    <citation type="journal article" date="2011" name="Proc. Natl. Acad. Sci. U.S.A.">
        <title>Obligate biotrophy features unraveled by the genomic analysis of rust fungi.</title>
        <authorList>
            <person name="Duplessis S."/>
            <person name="Cuomo C.A."/>
            <person name="Lin Y.-C."/>
            <person name="Aerts A."/>
            <person name="Tisserant E."/>
            <person name="Veneault-Fourrey C."/>
            <person name="Joly D.L."/>
            <person name="Hacquard S."/>
            <person name="Amselem J."/>
            <person name="Cantarel B.L."/>
            <person name="Chiu R."/>
            <person name="Coutinho P.M."/>
            <person name="Feau N."/>
            <person name="Field M."/>
            <person name="Frey P."/>
            <person name="Gelhaye E."/>
            <person name="Goldberg J."/>
            <person name="Grabherr M.G."/>
            <person name="Kodira C.D."/>
            <person name="Kohler A."/>
            <person name="Kuees U."/>
            <person name="Lindquist E.A."/>
            <person name="Lucas S.M."/>
            <person name="Mago R."/>
            <person name="Mauceli E."/>
            <person name="Morin E."/>
            <person name="Murat C."/>
            <person name="Pangilinan J.L."/>
            <person name="Park R."/>
            <person name="Pearson M."/>
            <person name="Quesneville H."/>
            <person name="Rouhier N."/>
            <person name="Sakthikumar S."/>
            <person name="Salamov A.A."/>
            <person name="Schmutz J."/>
            <person name="Selles B."/>
            <person name="Shapiro H."/>
            <person name="Tanguay P."/>
            <person name="Tuskan G.A."/>
            <person name="Henrissat B."/>
            <person name="Van de Peer Y."/>
            <person name="Rouze P."/>
            <person name="Ellis J.G."/>
            <person name="Dodds P.N."/>
            <person name="Schein J.E."/>
            <person name="Zhong S."/>
            <person name="Hamelin R.C."/>
            <person name="Grigoriev I.V."/>
            <person name="Szabo L.J."/>
            <person name="Martin F."/>
        </authorList>
    </citation>
    <scope>NUCLEOTIDE SEQUENCE [LARGE SCALE GENOMIC DNA]</scope>
    <source>
        <strain evidence="3">98AG31 / pathotype 3-4-7</strain>
    </source>
</reference>
<dbReference type="VEuPathDB" id="FungiDB:MELLADRAFT_111889"/>
<feature type="region of interest" description="Disordered" evidence="1">
    <location>
        <begin position="56"/>
        <end position="80"/>
    </location>
</feature>
<protein>
    <submittedName>
        <fullName evidence="2">Uncharacterized protein</fullName>
    </submittedName>
</protein>
<evidence type="ECO:0000256" key="1">
    <source>
        <dbReference type="SAM" id="MobiDB-lite"/>
    </source>
</evidence>
<dbReference type="Proteomes" id="UP000001072">
    <property type="component" value="Unassembled WGS sequence"/>
</dbReference>
<gene>
    <name evidence="2" type="ORF">MELLADRAFT_111889</name>
</gene>
<proteinExistence type="predicted"/>
<accession>F4S4P8</accession>
<keyword evidence="3" id="KW-1185">Reference proteome</keyword>
<dbReference type="OrthoDB" id="2504009at2759"/>
<sequence>MTSNPQTTTSSSSNSKPAFNFTDCSKYLTSRHTATIEGLQNATNGTIPVSERVEVYKPPGSSNLPNIAGSWGSGKPTSMSNGQDFITTLWNKFEHSPLYQSHLSSLSNPNSNHPNPSSNPSQVPATKS</sequence>
<feature type="region of interest" description="Disordered" evidence="1">
    <location>
        <begin position="101"/>
        <end position="128"/>
    </location>
</feature>
<evidence type="ECO:0000313" key="3">
    <source>
        <dbReference type="Proteomes" id="UP000001072"/>
    </source>
</evidence>
<name>F4S4P8_MELLP</name>
<dbReference type="GeneID" id="18924518"/>
<evidence type="ECO:0000313" key="2">
    <source>
        <dbReference type="EMBL" id="EGG00326.1"/>
    </source>
</evidence>
<dbReference type="KEGG" id="mlr:MELLADRAFT_111889"/>
<dbReference type="RefSeq" id="XP_007416345.1">
    <property type="nucleotide sequence ID" value="XM_007416283.1"/>
</dbReference>
<dbReference type="HOGENOM" id="CLU_1960062_0_0_1"/>
<dbReference type="AlphaFoldDB" id="F4S4P8"/>
<feature type="compositionally biased region" description="Low complexity" evidence="1">
    <location>
        <begin position="101"/>
        <end position="121"/>
    </location>
</feature>
<organism evidence="3">
    <name type="scientific">Melampsora larici-populina (strain 98AG31 / pathotype 3-4-7)</name>
    <name type="common">Poplar leaf rust fungus</name>
    <dbReference type="NCBI Taxonomy" id="747676"/>
    <lineage>
        <taxon>Eukaryota</taxon>
        <taxon>Fungi</taxon>
        <taxon>Dikarya</taxon>
        <taxon>Basidiomycota</taxon>
        <taxon>Pucciniomycotina</taxon>
        <taxon>Pucciniomycetes</taxon>
        <taxon>Pucciniales</taxon>
        <taxon>Melampsoraceae</taxon>
        <taxon>Melampsora</taxon>
    </lineage>
</organism>
<dbReference type="EMBL" id="GL883148">
    <property type="protein sequence ID" value="EGG00326.1"/>
    <property type="molecule type" value="Genomic_DNA"/>
</dbReference>
<dbReference type="InParanoid" id="F4S4P8"/>